<evidence type="ECO:0000313" key="9">
    <source>
        <dbReference type="EMBL" id="RKK02630.1"/>
    </source>
</evidence>
<evidence type="ECO:0000256" key="5">
    <source>
        <dbReference type="ARBA" id="ARBA00022741"/>
    </source>
</evidence>
<comment type="catalytic activity">
    <reaction evidence="1">
        <text>ATP + protein L-histidine = ADP + protein N-phospho-L-histidine.</text>
        <dbReference type="EC" id="2.7.13.3"/>
    </reaction>
</comment>
<reference evidence="9 12" key="1">
    <citation type="submission" date="2018-09" db="EMBL/GenBank/DDBJ databases">
        <title>Roseomonas sp. nov., isolated from feces of Tibetan antelopes in the Qinghai-Tibet plateau, China.</title>
        <authorList>
            <person name="Tian Z."/>
        </authorList>
    </citation>
    <scope>NUCLEOTIDE SEQUENCE [LARGE SCALE GENOMIC DNA]</scope>
    <source>
        <strain evidence="10 11">Z23</strain>
        <strain evidence="9 12">Z24</strain>
    </source>
</reference>
<dbReference type="SUPFAM" id="SSF55785">
    <property type="entry name" value="PYP-like sensor domain (PAS domain)"/>
    <property type="match status" value="1"/>
</dbReference>
<dbReference type="PANTHER" id="PTHR41523:SF7">
    <property type="entry name" value="HISTIDINE KINASE"/>
    <property type="match status" value="1"/>
</dbReference>
<dbReference type="EC" id="2.7.13.3" evidence="2"/>
<keyword evidence="11" id="KW-1185">Reference proteome</keyword>
<accession>A0A3A9J9A3</accession>
<keyword evidence="7" id="KW-0067">ATP-binding</keyword>
<dbReference type="PANTHER" id="PTHR41523">
    <property type="entry name" value="TWO-COMPONENT SYSTEM SENSOR PROTEIN"/>
    <property type="match status" value="1"/>
</dbReference>
<dbReference type="Proteomes" id="UP000278036">
    <property type="component" value="Unassembled WGS sequence"/>
</dbReference>
<evidence type="ECO:0000313" key="12">
    <source>
        <dbReference type="Proteomes" id="UP000278036"/>
    </source>
</evidence>
<comment type="caution">
    <text evidence="9">The sequence shown here is derived from an EMBL/GenBank/DDBJ whole genome shotgun (WGS) entry which is preliminary data.</text>
</comment>
<evidence type="ECO:0000256" key="2">
    <source>
        <dbReference type="ARBA" id="ARBA00012438"/>
    </source>
</evidence>
<name>A0A3A9J9A3_9PROT</name>
<organism evidence="9 12">
    <name type="scientific">Teichococcus wenyumeiae</name>
    <dbReference type="NCBI Taxonomy" id="2478470"/>
    <lineage>
        <taxon>Bacteria</taxon>
        <taxon>Pseudomonadati</taxon>
        <taxon>Pseudomonadota</taxon>
        <taxon>Alphaproteobacteria</taxon>
        <taxon>Acetobacterales</taxon>
        <taxon>Roseomonadaceae</taxon>
        <taxon>Roseomonas</taxon>
    </lineage>
</organism>
<feature type="domain" description="Signal transduction histidine kinase HWE region" evidence="8">
    <location>
        <begin position="323"/>
        <end position="404"/>
    </location>
</feature>
<evidence type="ECO:0000256" key="3">
    <source>
        <dbReference type="ARBA" id="ARBA00022553"/>
    </source>
</evidence>
<gene>
    <name evidence="9" type="ORF">D6Z83_18785</name>
    <name evidence="10" type="ORF">EBE87_23560</name>
</gene>
<keyword evidence="5" id="KW-0547">Nucleotide-binding</keyword>
<dbReference type="EMBL" id="RAQU01000138">
    <property type="protein sequence ID" value="RKK02630.1"/>
    <property type="molecule type" value="Genomic_DNA"/>
</dbReference>
<dbReference type="Proteomes" id="UP000274097">
    <property type="component" value="Unassembled WGS sequence"/>
</dbReference>
<evidence type="ECO:0000256" key="1">
    <source>
        <dbReference type="ARBA" id="ARBA00000085"/>
    </source>
</evidence>
<evidence type="ECO:0000259" key="8">
    <source>
        <dbReference type="SMART" id="SM00911"/>
    </source>
</evidence>
<dbReference type="OrthoDB" id="341208at2"/>
<keyword evidence="4" id="KW-0808">Transferase</keyword>
<dbReference type="CDD" id="cd00130">
    <property type="entry name" value="PAS"/>
    <property type="match status" value="1"/>
</dbReference>
<dbReference type="InterPro" id="IPR000014">
    <property type="entry name" value="PAS"/>
</dbReference>
<dbReference type="GO" id="GO:0004673">
    <property type="term" value="F:protein histidine kinase activity"/>
    <property type="evidence" value="ECO:0007669"/>
    <property type="project" value="UniProtKB-EC"/>
</dbReference>
<protein>
    <recommendedName>
        <fullName evidence="2">histidine kinase</fullName>
        <ecNumber evidence="2">2.7.13.3</ecNumber>
    </recommendedName>
</protein>
<evidence type="ECO:0000256" key="6">
    <source>
        <dbReference type="ARBA" id="ARBA00022777"/>
    </source>
</evidence>
<dbReference type="InParanoid" id="A0A3A9J9A3"/>
<dbReference type="AlphaFoldDB" id="A0A3A9J9A3"/>
<dbReference type="SMART" id="SM00911">
    <property type="entry name" value="HWE_HK"/>
    <property type="match status" value="1"/>
</dbReference>
<sequence>MRGGSIFSLSWHHLRRSAPLVLLLLALLLLTRQMVQTEAGEARVLRLENGLQAQQDLLSLLRQPPAPERGENGTAAGANLSTLRLLAEAEPAIRPQHRILAAALGLPQNTPSMDAALLTLPPPRAAEAALLSLQDMSLSLRREISSERLRLRENWRRNTLAALLCVVAGAGMLLWRLRRVRRQDDRHARRAALASAQVSAFYKAAPVGMALLDEQFHIIEANDSFIGLVGQVSPDPSGLPFMEAMPDLAPVLLPLLQQSQRSGEPLQGRDLVVDTRRGGLPLQYAVAAELVCPPEGPTLLSLVIMDVTARAAAEAWRGEVMAELNHRVKNTLATVQSLAAQTLRGAEHDPSRFAADFSARLGALSRSHEVIAASGWSGITVEQTVHAALSPWLASGRVAVVGPAGLPLRAAQAQAMVIALAELAGNAVRYGALSGNNGRVSVGWDTLPDGRVRLVWQERGGPGLPARPPRRGFGLRFLERGLPHDLGPSSSAVLRFDGQGLNYEVCFLPHGVSLSGGKATAAA</sequence>
<dbReference type="Pfam" id="PF07536">
    <property type="entry name" value="HWE_HK"/>
    <property type="match status" value="1"/>
</dbReference>
<dbReference type="InterPro" id="IPR035965">
    <property type="entry name" value="PAS-like_dom_sf"/>
</dbReference>
<dbReference type="Gene3D" id="3.30.450.20">
    <property type="entry name" value="PAS domain"/>
    <property type="match status" value="1"/>
</dbReference>
<keyword evidence="3" id="KW-0597">Phosphoprotein</keyword>
<evidence type="ECO:0000256" key="7">
    <source>
        <dbReference type="ARBA" id="ARBA00022840"/>
    </source>
</evidence>
<dbReference type="InterPro" id="IPR036890">
    <property type="entry name" value="HATPase_C_sf"/>
</dbReference>
<dbReference type="Gene3D" id="3.30.565.10">
    <property type="entry name" value="Histidine kinase-like ATPase, C-terminal domain"/>
    <property type="match status" value="1"/>
</dbReference>
<proteinExistence type="predicted"/>
<dbReference type="GO" id="GO:0005524">
    <property type="term" value="F:ATP binding"/>
    <property type="evidence" value="ECO:0007669"/>
    <property type="project" value="UniProtKB-KW"/>
</dbReference>
<dbReference type="EMBL" id="RFLX01000035">
    <property type="protein sequence ID" value="RMI17213.1"/>
    <property type="molecule type" value="Genomic_DNA"/>
</dbReference>
<evidence type="ECO:0000313" key="10">
    <source>
        <dbReference type="EMBL" id="RMI17213.1"/>
    </source>
</evidence>
<evidence type="ECO:0000313" key="11">
    <source>
        <dbReference type="Proteomes" id="UP000274097"/>
    </source>
</evidence>
<keyword evidence="6" id="KW-0418">Kinase</keyword>
<evidence type="ECO:0000256" key="4">
    <source>
        <dbReference type="ARBA" id="ARBA00022679"/>
    </source>
</evidence>
<dbReference type="InterPro" id="IPR011102">
    <property type="entry name" value="Sig_transdc_His_kinase_HWE"/>
</dbReference>
<dbReference type="RefSeq" id="WP_120639787.1">
    <property type="nucleotide sequence ID" value="NZ_RAQU01000138.1"/>
</dbReference>